<dbReference type="InterPro" id="IPR043760">
    <property type="entry name" value="PycTM_dom"/>
</dbReference>
<comment type="subcellular location">
    <subcellularLocation>
        <location evidence="1">Cell membrane</location>
    </subcellularLocation>
</comment>
<dbReference type="Proteomes" id="UP000315938">
    <property type="component" value="Unassembled WGS sequence"/>
</dbReference>
<dbReference type="EMBL" id="VKID01000001">
    <property type="protein sequence ID" value="TRX99973.1"/>
    <property type="molecule type" value="Genomic_DNA"/>
</dbReference>
<keyword evidence="7 8" id="KW-0472">Membrane</keyword>
<protein>
    <recommendedName>
        <fullName evidence="9">Pycsar effector protein domain-containing protein</fullName>
    </recommendedName>
</protein>
<evidence type="ECO:0000313" key="10">
    <source>
        <dbReference type="EMBL" id="TRX99973.1"/>
    </source>
</evidence>
<evidence type="ECO:0000256" key="6">
    <source>
        <dbReference type="ARBA" id="ARBA00023118"/>
    </source>
</evidence>
<name>A0A553IIE4_ACHLA</name>
<accession>A0A553IIE4</accession>
<dbReference type="RefSeq" id="WP_012242524.1">
    <property type="nucleotide sequence ID" value="NZ_JACAOE010000001.1"/>
</dbReference>
<gene>
    <name evidence="10" type="ORF">FNV44_02725</name>
</gene>
<dbReference type="GeneID" id="41338752"/>
<dbReference type="AlphaFoldDB" id="A0A553IIE4"/>
<evidence type="ECO:0000256" key="4">
    <source>
        <dbReference type="ARBA" id="ARBA00022741"/>
    </source>
</evidence>
<evidence type="ECO:0000256" key="1">
    <source>
        <dbReference type="ARBA" id="ARBA00004236"/>
    </source>
</evidence>
<comment type="caution">
    <text evidence="10">The sequence shown here is derived from an EMBL/GenBank/DDBJ whole genome shotgun (WGS) entry which is preliminary data.</text>
</comment>
<keyword evidence="2" id="KW-1003">Cell membrane</keyword>
<evidence type="ECO:0000256" key="8">
    <source>
        <dbReference type="SAM" id="Phobius"/>
    </source>
</evidence>
<evidence type="ECO:0000259" key="9">
    <source>
        <dbReference type="Pfam" id="PF18967"/>
    </source>
</evidence>
<feature type="transmembrane region" description="Helical" evidence="8">
    <location>
        <begin position="63"/>
        <end position="90"/>
    </location>
</feature>
<evidence type="ECO:0000256" key="5">
    <source>
        <dbReference type="ARBA" id="ARBA00022989"/>
    </source>
</evidence>
<organism evidence="10 11">
    <name type="scientific">Acholeplasma laidlawii</name>
    <dbReference type="NCBI Taxonomy" id="2148"/>
    <lineage>
        <taxon>Bacteria</taxon>
        <taxon>Bacillati</taxon>
        <taxon>Mycoplasmatota</taxon>
        <taxon>Mollicutes</taxon>
        <taxon>Acholeplasmatales</taxon>
        <taxon>Acholeplasmataceae</taxon>
        <taxon>Acholeplasma</taxon>
    </lineage>
</organism>
<dbReference type="GO" id="GO:0000166">
    <property type="term" value="F:nucleotide binding"/>
    <property type="evidence" value="ECO:0007669"/>
    <property type="project" value="UniProtKB-KW"/>
</dbReference>
<reference evidence="10 11" key="1">
    <citation type="submission" date="2019-07" db="EMBL/GenBank/DDBJ databases">
        <title>Genome sequence of Acholeplasma laidlawii strain with increased resistance to erythromycin.</title>
        <authorList>
            <person name="Medvedeva E.S."/>
            <person name="Baranova N.B."/>
            <person name="Siniagina M.N."/>
            <person name="Mouzykantov A."/>
            <person name="Chernova O.A."/>
            <person name="Chernov V.M."/>
        </authorList>
    </citation>
    <scope>NUCLEOTIDE SEQUENCE [LARGE SCALE GENOMIC DNA]</scope>
    <source>
        <strain evidence="10 11">PG8REry</strain>
    </source>
</reference>
<feature type="domain" description="Pycsar effector protein" evidence="9">
    <location>
        <begin position="15"/>
        <end position="173"/>
    </location>
</feature>
<evidence type="ECO:0000256" key="7">
    <source>
        <dbReference type="ARBA" id="ARBA00023136"/>
    </source>
</evidence>
<proteinExistence type="predicted"/>
<keyword evidence="6" id="KW-0051">Antiviral defense</keyword>
<evidence type="ECO:0000256" key="2">
    <source>
        <dbReference type="ARBA" id="ARBA00022475"/>
    </source>
</evidence>
<dbReference type="Pfam" id="PF18967">
    <property type="entry name" value="PycTM"/>
    <property type="match status" value="1"/>
</dbReference>
<keyword evidence="4" id="KW-0547">Nucleotide-binding</keyword>
<keyword evidence="5 8" id="KW-1133">Transmembrane helix</keyword>
<keyword evidence="3 8" id="KW-0812">Transmembrane</keyword>
<evidence type="ECO:0000313" key="11">
    <source>
        <dbReference type="Proteomes" id="UP000315938"/>
    </source>
</evidence>
<dbReference type="GO" id="GO:0051607">
    <property type="term" value="P:defense response to virus"/>
    <property type="evidence" value="ECO:0007669"/>
    <property type="project" value="UniProtKB-KW"/>
</dbReference>
<sequence>MGDKIDKAFDKDTSYRTLELVNSWITAADSKSSILLAFIALLVGLTSNSYSKIVDVILNGNNVSITFCIVIAVLYLIVLVLVIYHLILVFTARLKTGLSIDRTNLVSFISVSNMTDQEYLELTKKTTDADICEMILKQVNVNSKIAYQKMKQFNKALMYSFILIPLTIIMVTFLG</sequence>
<dbReference type="GO" id="GO:0005886">
    <property type="term" value="C:plasma membrane"/>
    <property type="evidence" value="ECO:0007669"/>
    <property type="project" value="UniProtKB-SubCell"/>
</dbReference>
<feature type="transmembrane region" description="Helical" evidence="8">
    <location>
        <begin position="156"/>
        <end position="174"/>
    </location>
</feature>
<evidence type="ECO:0000256" key="3">
    <source>
        <dbReference type="ARBA" id="ARBA00022692"/>
    </source>
</evidence>